<evidence type="ECO:0000313" key="2">
    <source>
        <dbReference type="EMBL" id="EDR06617.1"/>
    </source>
</evidence>
<dbReference type="RefSeq" id="XP_001882464.1">
    <property type="nucleotide sequence ID" value="XM_001882429.1"/>
</dbReference>
<accession>B0DEW6</accession>
<dbReference type="HOGENOM" id="CLU_2085240_0_0_1"/>
<organism evidence="3">
    <name type="scientific">Laccaria bicolor (strain S238N-H82 / ATCC MYA-4686)</name>
    <name type="common">Bicoloured deceiver</name>
    <name type="synonym">Laccaria laccata var. bicolor</name>
    <dbReference type="NCBI Taxonomy" id="486041"/>
    <lineage>
        <taxon>Eukaryota</taxon>
        <taxon>Fungi</taxon>
        <taxon>Dikarya</taxon>
        <taxon>Basidiomycota</taxon>
        <taxon>Agaricomycotina</taxon>
        <taxon>Agaricomycetes</taxon>
        <taxon>Agaricomycetidae</taxon>
        <taxon>Agaricales</taxon>
        <taxon>Agaricineae</taxon>
        <taxon>Hydnangiaceae</taxon>
        <taxon>Laccaria</taxon>
    </lineage>
</organism>
<keyword evidence="3" id="KW-1185">Reference proteome</keyword>
<dbReference type="Proteomes" id="UP000001194">
    <property type="component" value="Unassembled WGS sequence"/>
</dbReference>
<dbReference type="KEGG" id="lbc:LACBIDRAFT_299576"/>
<dbReference type="AlphaFoldDB" id="B0DEW6"/>
<reference evidence="2 3" key="1">
    <citation type="journal article" date="2008" name="Nature">
        <title>The genome of Laccaria bicolor provides insights into mycorrhizal symbiosis.</title>
        <authorList>
            <person name="Martin F."/>
            <person name="Aerts A."/>
            <person name="Ahren D."/>
            <person name="Brun A."/>
            <person name="Danchin E.G.J."/>
            <person name="Duchaussoy F."/>
            <person name="Gibon J."/>
            <person name="Kohler A."/>
            <person name="Lindquist E."/>
            <person name="Pereda V."/>
            <person name="Salamov A."/>
            <person name="Shapiro H.J."/>
            <person name="Wuyts J."/>
            <person name="Blaudez D."/>
            <person name="Buee M."/>
            <person name="Brokstein P."/>
            <person name="Canbaeck B."/>
            <person name="Cohen D."/>
            <person name="Courty P.E."/>
            <person name="Coutinho P.M."/>
            <person name="Delaruelle C."/>
            <person name="Detter J.C."/>
            <person name="Deveau A."/>
            <person name="DiFazio S."/>
            <person name="Duplessis S."/>
            <person name="Fraissinet-Tachet L."/>
            <person name="Lucic E."/>
            <person name="Frey-Klett P."/>
            <person name="Fourrey C."/>
            <person name="Feussner I."/>
            <person name="Gay G."/>
            <person name="Grimwood J."/>
            <person name="Hoegger P.J."/>
            <person name="Jain P."/>
            <person name="Kilaru S."/>
            <person name="Labbe J."/>
            <person name="Lin Y.C."/>
            <person name="Legue V."/>
            <person name="Le Tacon F."/>
            <person name="Marmeisse R."/>
            <person name="Melayah D."/>
            <person name="Montanini B."/>
            <person name="Muratet M."/>
            <person name="Nehls U."/>
            <person name="Niculita-Hirzel H."/>
            <person name="Oudot-Le Secq M.P."/>
            <person name="Peter M."/>
            <person name="Quesneville H."/>
            <person name="Rajashekar B."/>
            <person name="Reich M."/>
            <person name="Rouhier N."/>
            <person name="Schmutz J."/>
            <person name="Yin T."/>
            <person name="Chalot M."/>
            <person name="Henrissat B."/>
            <person name="Kuees U."/>
            <person name="Lucas S."/>
            <person name="Van de Peer Y."/>
            <person name="Podila G.K."/>
            <person name="Polle A."/>
            <person name="Pukkila P.J."/>
            <person name="Richardson P.M."/>
            <person name="Rouze P."/>
            <person name="Sanders I.R."/>
            <person name="Stajich J.E."/>
            <person name="Tunlid A."/>
            <person name="Tuskan G."/>
            <person name="Grigoriev I.V."/>
        </authorList>
    </citation>
    <scope>NUCLEOTIDE SEQUENCE [LARGE SCALE GENOMIC DNA]</scope>
    <source>
        <strain evidence="3">S238N-H82 / ATCC MYA-4686</strain>
    </source>
</reference>
<gene>
    <name evidence="2" type="ORF">LACBIDRAFT_299576</name>
</gene>
<name>B0DEW6_LACBS</name>
<dbReference type="GeneID" id="6078285"/>
<protein>
    <submittedName>
        <fullName evidence="2">Predicted protein</fullName>
    </submittedName>
</protein>
<dbReference type="EMBL" id="DS547107">
    <property type="protein sequence ID" value="EDR06617.1"/>
    <property type="molecule type" value="Genomic_DNA"/>
</dbReference>
<dbReference type="InParanoid" id="B0DEW6"/>
<evidence type="ECO:0000313" key="3">
    <source>
        <dbReference type="Proteomes" id="UP000001194"/>
    </source>
</evidence>
<feature type="compositionally biased region" description="Low complexity" evidence="1">
    <location>
        <begin position="31"/>
        <end position="44"/>
    </location>
</feature>
<sequence>MDLLQFAFHHVPEPHSPINTTCNPPKPFLPSPISNSSSSLHPAPQASTASLDSSLKDGGRDPSQYTTKTNHTHHIMSSKHPGYWCYPGVENGSKRAWAGSWVIPHLDPLGCRGFRAS</sequence>
<evidence type="ECO:0000256" key="1">
    <source>
        <dbReference type="SAM" id="MobiDB-lite"/>
    </source>
</evidence>
<proteinExistence type="predicted"/>
<feature type="region of interest" description="Disordered" evidence="1">
    <location>
        <begin position="12"/>
        <end position="76"/>
    </location>
</feature>